<dbReference type="InterPro" id="IPR005045">
    <property type="entry name" value="CDC50/LEM3_fam"/>
</dbReference>
<dbReference type="EMBL" id="CP092886">
    <property type="protein sequence ID" value="UYV84094.1"/>
    <property type="molecule type" value="Genomic_DNA"/>
</dbReference>
<evidence type="ECO:0000256" key="5">
    <source>
        <dbReference type="ARBA" id="ARBA00023136"/>
    </source>
</evidence>
<dbReference type="Proteomes" id="UP001235939">
    <property type="component" value="Chromosome X"/>
</dbReference>
<feature type="transmembrane region" description="Helical" evidence="7">
    <location>
        <begin position="208"/>
        <end position="230"/>
    </location>
</feature>
<dbReference type="PANTHER" id="PTHR10926:SF0">
    <property type="entry name" value="CDC50, ISOFORM A"/>
    <property type="match status" value="1"/>
</dbReference>
<proteinExistence type="inferred from homology"/>
<evidence type="ECO:0000256" key="6">
    <source>
        <dbReference type="SAM" id="MobiDB-lite"/>
    </source>
</evidence>
<name>A0ABY6LUA8_9ARAC</name>
<keyword evidence="5 7" id="KW-0472">Membrane</keyword>
<keyword evidence="9" id="KW-1185">Reference proteome</keyword>
<gene>
    <name evidence="8" type="ORF">LAZ67_X001157</name>
</gene>
<sequence>MLCFQPEVYLYYGLSNFYQNHRRYVKSRDDRQLMGQFSSKVSGDCEPFDFFLTPRMANAFHIFPVEPLLIQCSMYKENKAAQWIDIKLVKNGIAWKTDKDVKFDNPANITEAIRNSKQPPNWQKNILELDSDGLKNEDLIVWMRTAALPTFRKLYRKLNHSETPFRNGMPANYLYRLKIVYNYPVFQFGGTKRMIFSNTSWLGGRNPFLGIAYIVVGCLCLLLAIIFLIIHVKFGKRYEQVYQISDFYVVCNYVENDHKICGQTDMEKNGKLTGLEIEKFTKLLSLISQKLDVLGENVRSTNKGITPLESRLSRLENIRNVKRSATPISCEVKFNVLPPENPDGFSKTITATNSPRIQCLRGQKTIPGDEDPDKTITTKIITSGDVVSELSESTLEDSPVIQKSEECRQ</sequence>
<evidence type="ECO:0000256" key="7">
    <source>
        <dbReference type="SAM" id="Phobius"/>
    </source>
</evidence>
<dbReference type="PANTHER" id="PTHR10926">
    <property type="entry name" value="CELL CYCLE CONTROL PROTEIN 50"/>
    <property type="match status" value="1"/>
</dbReference>
<keyword evidence="4 7" id="KW-1133">Transmembrane helix</keyword>
<accession>A0ABY6LUA8</accession>
<dbReference type="Pfam" id="PF03381">
    <property type="entry name" value="CDC50"/>
    <property type="match status" value="1"/>
</dbReference>
<evidence type="ECO:0000256" key="2">
    <source>
        <dbReference type="ARBA" id="ARBA00009457"/>
    </source>
</evidence>
<keyword evidence="3 7" id="KW-0812">Transmembrane</keyword>
<organism evidence="8 9">
    <name type="scientific">Cordylochernes scorpioides</name>
    <dbReference type="NCBI Taxonomy" id="51811"/>
    <lineage>
        <taxon>Eukaryota</taxon>
        <taxon>Metazoa</taxon>
        <taxon>Ecdysozoa</taxon>
        <taxon>Arthropoda</taxon>
        <taxon>Chelicerata</taxon>
        <taxon>Arachnida</taxon>
        <taxon>Pseudoscorpiones</taxon>
        <taxon>Cheliferoidea</taxon>
        <taxon>Chernetidae</taxon>
        <taxon>Cordylochernes</taxon>
    </lineage>
</organism>
<reference evidence="8 9" key="1">
    <citation type="submission" date="2022-03" db="EMBL/GenBank/DDBJ databases">
        <title>A chromosomal length assembly of Cordylochernes scorpioides.</title>
        <authorList>
            <person name="Zeh D."/>
            <person name="Zeh J."/>
        </authorList>
    </citation>
    <scope>NUCLEOTIDE SEQUENCE [LARGE SCALE GENOMIC DNA]</scope>
    <source>
        <strain evidence="8">IN4F17</strain>
        <tissue evidence="8">Whole Body</tissue>
    </source>
</reference>
<evidence type="ECO:0000256" key="4">
    <source>
        <dbReference type="ARBA" id="ARBA00022989"/>
    </source>
</evidence>
<evidence type="ECO:0000313" key="9">
    <source>
        <dbReference type="Proteomes" id="UP001235939"/>
    </source>
</evidence>
<evidence type="ECO:0000256" key="3">
    <source>
        <dbReference type="ARBA" id="ARBA00022692"/>
    </source>
</evidence>
<comment type="similarity">
    <text evidence="2">Belongs to the CDC50/LEM3 family.</text>
</comment>
<protein>
    <submittedName>
        <fullName evidence="8">TMEM30A</fullName>
    </submittedName>
</protein>
<evidence type="ECO:0000313" key="8">
    <source>
        <dbReference type="EMBL" id="UYV84094.1"/>
    </source>
</evidence>
<comment type="subcellular location">
    <subcellularLocation>
        <location evidence="1">Membrane</location>
        <topology evidence="1">Multi-pass membrane protein</topology>
    </subcellularLocation>
</comment>
<feature type="region of interest" description="Disordered" evidence="6">
    <location>
        <begin position="390"/>
        <end position="409"/>
    </location>
</feature>
<evidence type="ECO:0000256" key="1">
    <source>
        <dbReference type="ARBA" id="ARBA00004141"/>
    </source>
</evidence>